<name>A0A5J4WEM3_9EUKA</name>
<dbReference type="GO" id="GO:0003676">
    <property type="term" value="F:nucleic acid binding"/>
    <property type="evidence" value="ECO:0007669"/>
    <property type="project" value="InterPro"/>
</dbReference>
<dbReference type="Pfam" id="PF03184">
    <property type="entry name" value="DDE_1"/>
    <property type="match status" value="1"/>
</dbReference>
<gene>
    <name evidence="2" type="ORF">EZS28_011298</name>
</gene>
<accession>A0A5J4WEM3</accession>
<proteinExistence type="predicted"/>
<dbReference type="AlphaFoldDB" id="A0A5J4WEM3"/>
<evidence type="ECO:0000259" key="1">
    <source>
        <dbReference type="Pfam" id="PF03184"/>
    </source>
</evidence>
<organism evidence="2 3">
    <name type="scientific">Streblomastix strix</name>
    <dbReference type="NCBI Taxonomy" id="222440"/>
    <lineage>
        <taxon>Eukaryota</taxon>
        <taxon>Metamonada</taxon>
        <taxon>Preaxostyla</taxon>
        <taxon>Oxymonadida</taxon>
        <taxon>Streblomastigidae</taxon>
        <taxon>Streblomastix</taxon>
    </lineage>
</organism>
<sequence>MLKQKGKPNFDISRILSNFEPHIPTFDYNGLEEKLAKMEFKSKDEFIRQIVAFEKVKMLPVLPGILLARICQSQPAAISRARQKSGYKKVEAKSNCSLSPDQESRVIQALSERSQSGELISPVKLREEAQKVVGHTVGHSYHKTLLSHHPDELQQQTATKRVFKRMKVKEQDMNDYSTILEQRLEGVNVYFILHLDESGYQAYSDTKDQIIITPKSQGTAPAHIPVDRGEPRFSLLAAITMALEHFIPFYVIRKPLDKEKFRQIGLEHGRNCYLVESNKSTMTAELFIEFLNSCAIPYFTKIREDFETPGQRGYILSDGCPSHTTVAIRELLAQHNIALITPPPNATHYIQVLDIGVFASYKHHFQQLRGNQYHDTIEDIVKLSASAYQMCTTEVTIENSFRKTGLEIRRDREQFTAHVNKNAFSPIIEHIRRDGKLATNVGSKITRKRRETDFGVLNCELLDD</sequence>
<protein>
    <recommendedName>
        <fullName evidence="1">DDE-1 domain-containing protein</fullName>
    </recommendedName>
</protein>
<dbReference type="Gene3D" id="3.30.420.10">
    <property type="entry name" value="Ribonuclease H-like superfamily/Ribonuclease H"/>
    <property type="match status" value="1"/>
</dbReference>
<dbReference type="Proteomes" id="UP000324800">
    <property type="component" value="Unassembled WGS sequence"/>
</dbReference>
<dbReference type="EMBL" id="SNRW01002316">
    <property type="protein sequence ID" value="KAA6393176.1"/>
    <property type="molecule type" value="Genomic_DNA"/>
</dbReference>
<evidence type="ECO:0000313" key="3">
    <source>
        <dbReference type="Proteomes" id="UP000324800"/>
    </source>
</evidence>
<feature type="domain" description="DDE-1" evidence="1">
    <location>
        <begin position="246"/>
        <end position="385"/>
    </location>
</feature>
<dbReference type="InterPro" id="IPR004875">
    <property type="entry name" value="DDE_SF_endonuclease_dom"/>
</dbReference>
<dbReference type="OrthoDB" id="7697906at2759"/>
<evidence type="ECO:0000313" key="2">
    <source>
        <dbReference type="EMBL" id="KAA6393176.1"/>
    </source>
</evidence>
<comment type="caution">
    <text evidence="2">The sequence shown here is derived from an EMBL/GenBank/DDBJ whole genome shotgun (WGS) entry which is preliminary data.</text>
</comment>
<dbReference type="InterPro" id="IPR036397">
    <property type="entry name" value="RNaseH_sf"/>
</dbReference>
<reference evidence="2 3" key="1">
    <citation type="submission" date="2019-03" db="EMBL/GenBank/DDBJ databases">
        <title>Single cell metagenomics reveals metabolic interactions within the superorganism composed of flagellate Streblomastix strix and complex community of Bacteroidetes bacteria on its surface.</title>
        <authorList>
            <person name="Treitli S.C."/>
            <person name="Kolisko M."/>
            <person name="Husnik F."/>
            <person name="Keeling P."/>
            <person name="Hampl V."/>
        </authorList>
    </citation>
    <scope>NUCLEOTIDE SEQUENCE [LARGE SCALE GENOMIC DNA]</scope>
    <source>
        <strain evidence="2">ST1C</strain>
    </source>
</reference>